<dbReference type="Proteomes" id="UP000518752">
    <property type="component" value="Unassembled WGS sequence"/>
</dbReference>
<sequence>MAMHRALVLASVACLAAVVSCLPSGHGSFRVVSVRQDNSNIPSQCQSVCDPVIDPIDADTCTPSACCNNKFVGNLASCFECVGNLTGTSDYTMSQTIVDGKSHLKSKFEKSVKTSLVILVEFVSSCALEGFNISDPTLPGQSSSRSLSSLPTSSAPHASGSGSSSSTMHQSTVTAITFSSIPFPQTTVTSLPTTISSNPASTSASTSATGGNSNANGSPQALGWSRTMICGFIGAVAVGFVV</sequence>
<evidence type="ECO:0000256" key="1">
    <source>
        <dbReference type="SAM" id="MobiDB-lite"/>
    </source>
</evidence>
<proteinExistence type="predicted"/>
<organism evidence="3 4">
    <name type="scientific">Collybiopsis confluens</name>
    <dbReference type="NCBI Taxonomy" id="2823264"/>
    <lineage>
        <taxon>Eukaryota</taxon>
        <taxon>Fungi</taxon>
        <taxon>Dikarya</taxon>
        <taxon>Basidiomycota</taxon>
        <taxon>Agaricomycotina</taxon>
        <taxon>Agaricomycetes</taxon>
        <taxon>Agaricomycetidae</taxon>
        <taxon>Agaricales</taxon>
        <taxon>Marasmiineae</taxon>
        <taxon>Omphalotaceae</taxon>
        <taxon>Collybiopsis</taxon>
    </lineage>
</organism>
<accession>A0A8H5HVN0</accession>
<feature type="signal peptide" evidence="2">
    <location>
        <begin position="1"/>
        <end position="21"/>
    </location>
</feature>
<feature type="region of interest" description="Disordered" evidence="1">
    <location>
        <begin position="142"/>
        <end position="168"/>
    </location>
</feature>
<dbReference type="OrthoDB" id="3030369at2759"/>
<gene>
    <name evidence="3" type="ORF">D9757_005233</name>
</gene>
<name>A0A8H5HVN0_9AGAR</name>
<evidence type="ECO:0000313" key="4">
    <source>
        <dbReference type="Proteomes" id="UP000518752"/>
    </source>
</evidence>
<evidence type="ECO:0000313" key="3">
    <source>
        <dbReference type="EMBL" id="KAF5390421.1"/>
    </source>
</evidence>
<dbReference type="EMBL" id="JAACJN010000015">
    <property type="protein sequence ID" value="KAF5390421.1"/>
    <property type="molecule type" value="Genomic_DNA"/>
</dbReference>
<comment type="caution">
    <text evidence="3">The sequence shown here is derived from an EMBL/GenBank/DDBJ whole genome shotgun (WGS) entry which is preliminary data.</text>
</comment>
<keyword evidence="2" id="KW-0732">Signal</keyword>
<dbReference type="AlphaFoldDB" id="A0A8H5HVN0"/>
<dbReference type="PROSITE" id="PS51257">
    <property type="entry name" value="PROKAR_LIPOPROTEIN"/>
    <property type="match status" value="1"/>
</dbReference>
<protein>
    <submittedName>
        <fullName evidence="3">Uncharacterized protein</fullName>
    </submittedName>
</protein>
<reference evidence="3 4" key="1">
    <citation type="journal article" date="2020" name="ISME J.">
        <title>Uncovering the hidden diversity of litter-decomposition mechanisms in mushroom-forming fungi.</title>
        <authorList>
            <person name="Floudas D."/>
            <person name="Bentzer J."/>
            <person name="Ahren D."/>
            <person name="Johansson T."/>
            <person name="Persson P."/>
            <person name="Tunlid A."/>
        </authorList>
    </citation>
    <scope>NUCLEOTIDE SEQUENCE [LARGE SCALE GENOMIC DNA]</scope>
    <source>
        <strain evidence="3 4">CBS 406.79</strain>
    </source>
</reference>
<feature type="region of interest" description="Disordered" evidence="1">
    <location>
        <begin position="192"/>
        <end position="216"/>
    </location>
</feature>
<keyword evidence="4" id="KW-1185">Reference proteome</keyword>
<evidence type="ECO:0000256" key="2">
    <source>
        <dbReference type="SAM" id="SignalP"/>
    </source>
</evidence>
<feature type="chain" id="PRO_5034552240" evidence="2">
    <location>
        <begin position="22"/>
        <end position="242"/>
    </location>
</feature>